<name>A0A4Q0T563_9BACT</name>
<protein>
    <submittedName>
        <fullName evidence="6">ABC transporter ATP binding protein</fullName>
    </submittedName>
</protein>
<evidence type="ECO:0000256" key="1">
    <source>
        <dbReference type="ARBA" id="ARBA00022448"/>
    </source>
</evidence>
<sequence length="333" mass="36162">MAGFAIETVGLAKGYGRTQALQPTSLSVPMGAVFALVGHNGAGKTTLIKLLMNILQPSAGSATVLGENSTGLTGEAFTRIGYVSENQELPEWMTVRQYLDYLQPFYPEWDDADLVRVLDLPLDRKLKHLSRGMLMKAALASVLAFRPSLIVLDEPFSGLDPLVRDELIEALLEEVEVDTAAERTAPTTILISSHDLAEIESFATHVGYLHQGKLVFAEEMATLIARFREVTVTLGDGAASDAAAPASWVLLETAPSVARFVHSQADTEPVEEQIAAVFPQAVGVEMEPMTLRTIFLALARSGRGPVDMAALEERRNKRTQKTDKSDKADRSRA</sequence>
<feature type="compositionally biased region" description="Basic and acidic residues" evidence="4">
    <location>
        <begin position="311"/>
        <end position="333"/>
    </location>
</feature>
<dbReference type="CDD" id="cd03230">
    <property type="entry name" value="ABC_DR_subfamily_A"/>
    <property type="match status" value="1"/>
</dbReference>
<keyword evidence="1" id="KW-0813">Transport</keyword>
<evidence type="ECO:0000256" key="4">
    <source>
        <dbReference type="SAM" id="MobiDB-lite"/>
    </source>
</evidence>
<dbReference type="EMBL" id="RDSM01000001">
    <property type="protein sequence ID" value="RXH57198.1"/>
    <property type="molecule type" value="Genomic_DNA"/>
</dbReference>
<keyword evidence="2" id="KW-0547">Nucleotide-binding</keyword>
<dbReference type="InterPro" id="IPR003593">
    <property type="entry name" value="AAA+_ATPase"/>
</dbReference>
<evidence type="ECO:0000256" key="2">
    <source>
        <dbReference type="ARBA" id="ARBA00022741"/>
    </source>
</evidence>
<dbReference type="PROSITE" id="PS50893">
    <property type="entry name" value="ABC_TRANSPORTER_2"/>
    <property type="match status" value="1"/>
</dbReference>
<keyword evidence="3" id="KW-0067">ATP-binding</keyword>
<dbReference type="PANTHER" id="PTHR42939">
    <property type="entry name" value="ABC TRANSPORTER ATP-BINDING PROTEIN ALBC-RELATED"/>
    <property type="match status" value="1"/>
</dbReference>
<dbReference type="AlphaFoldDB" id="A0A4Q0T563"/>
<dbReference type="SMART" id="SM00382">
    <property type="entry name" value="AAA"/>
    <property type="match status" value="1"/>
</dbReference>
<dbReference type="InterPro" id="IPR003439">
    <property type="entry name" value="ABC_transporter-like_ATP-bd"/>
</dbReference>
<comment type="caution">
    <text evidence="6">The sequence shown here is derived from an EMBL/GenBank/DDBJ whole genome shotgun (WGS) entry which is preliminary data.</text>
</comment>
<accession>A0A4Q0T563</accession>
<reference evidence="6 7" key="1">
    <citation type="submission" date="2018-11" db="EMBL/GenBank/DDBJ databases">
        <authorList>
            <person name="Mardanov A.V."/>
            <person name="Ravin N.V."/>
            <person name="Dedysh S.N."/>
        </authorList>
    </citation>
    <scope>NUCLEOTIDE SEQUENCE [LARGE SCALE GENOMIC DNA]</scope>
    <source>
        <strain evidence="6 7">AF10</strain>
    </source>
</reference>
<dbReference type="Proteomes" id="UP000289437">
    <property type="component" value="Unassembled WGS sequence"/>
</dbReference>
<dbReference type="RefSeq" id="WP_128911407.1">
    <property type="nucleotide sequence ID" value="NZ_RDSM01000001.1"/>
</dbReference>
<proteinExistence type="predicted"/>
<dbReference type="InterPro" id="IPR051782">
    <property type="entry name" value="ABC_Transporter_VariousFunc"/>
</dbReference>
<dbReference type="Gene3D" id="3.40.50.300">
    <property type="entry name" value="P-loop containing nucleotide triphosphate hydrolases"/>
    <property type="match status" value="1"/>
</dbReference>
<dbReference type="GO" id="GO:0016887">
    <property type="term" value="F:ATP hydrolysis activity"/>
    <property type="evidence" value="ECO:0007669"/>
    <property type="project" value="InterPro"/>
</dbReference>
<feature type="region of interest" description="Disordered" evidence="4">
    <location>
        <begin position="307"/>
        <end position="333"/>
    </location>
</feature>
<evidence type="ECO:0000259" key="5">
    <source>
        <dbReference type="PROSITE" id="PS50893"/>
    </source>
</evidence>
<dbReference type="SUPFAM" id="SSF52540">
    <property type="entry name" value="P-loop containing nucleoside triphosphate hydrolases"/>
    <property type="match status" value="1"/>
</dbReference>
<evidence type="ECO:0000313" key="7">
    <source>
        <dbReference type="Proteomes" id="UP000289437"/>
    </source>
</evidence>
<feature type="domain" description="ABC transporter" evidence="5">
    <location>
        <begin position="6"/>
        <end position="236"/>
    </location>
</feature>
<dbReference type="InterPro" id="IPR027417">
    <property type="entry name" value="P-loop_NTPase"/>
</dbReference>
<evidence type="ECO:0000313" key="6">
    <source>
        <dbReference type="EMBL" id="RXH57198.1"/>
    </source>
</evidence>
<organism evidence="6 7">
    <name type="scientific">Granulicella sibirica</name>
    <dbReference type="NCBI Taxonomy" id="2479048"/>
    <lineage>
        <taxon>Bacteria</taxon>
        <taxon>Pseudomonadati</taxon>
        <taxon>Acidobacteriota</taxon>
        <taxon>Terriglobia</taxon>
        <taxon>Terriglobales</taxon>
        <taxon>Acidobacteriaceae</taxon>
        <taxon>Granulicella</taxon>
    </lineage>
</organism>
<keyword evidence="7" id="KW-1185">Reference proteome</keyword>
<dbReference type="Pfam" id="PF00005">
    <property type="entry name" value="ABC_tran"/>
    <property type="match status" value="1"/>
</dbReference>
<dbReference type="PANTHER" id="PTHR42939:SF1">
    <property type="entry name" value="ABC TRANSPORTER ATP-BINDING PROTEIN ALBC-RELATED"/>
    <property type="match status" value="1"/>
</dbReference>
<dbReference type="GO" id="GO:0005524">
    <property type="term" value="F:ATP binding"/>
    <property type="evidence" value="ECO:0007669"/>
    <property type="project" value="UniProtKB-KW"/>
</dbReference>
<dbReference type="OrthoDB" id="9804819at2"/>
<reference evidence="7" key="2">
    <citation type="submission" date="2019-02" db="EMBL/GenBank/DDBJ databases">
        <title>Granulicella sibirica sp. nov., a psychrotolerant acidobacterium isolated from an organic soil layer in forested tundra, West Siberia.</title>
        <authorList>
            <person name="Oshkin I.Y."/>
            <person name="Kulichevskaya I.S."/>
            <person name="Rijpstra W.I.C."/>
            <person name="Sinninghe Damste J.S."/>
            <person name="Rakitin A.L."/>
            <person name="Ravin N.V."/>
            <person name="Dedysh S.N."/>
        </authorList>
    </citation>
    <scope>NUCLEOTIDE SEQUENCE [LARGE SCALE GENOMIC DNA]</scope>
    <source>
        <strain evidence="7">AF10</strain>
    </source>
</reference>
<gene>
    <name evidence="6" type="ORF">GRAN_0508</name>
</gene>
<evidence type="ECO:0000256" key="3">
    <source>
        <dbReference type="ARBA" id="ARBA00022840"/>
    </source>
</evidence>